<reference evidence="2" key="1">
    <citation type="submission" date="2024-05" db="EMBL/GenBank/DDBJ databases">
        <title>Whole genome shotgun sequence of Streptomyces daghestanicus NBRC 12762.</title>
        <authorList>
            <person name="Komaki H."/>
            <person name="Tamura T."/>
        </authorList>
    </citation>
    <scope>NUCLEOTIDE SEQUENCE</scope>
    <source>
        <strain evidence="2">NBRC 12762</strain>
    </source>
</reference>
<evidence type="ECO:0000313" key="2">
    <source>
        <dbReference type="EMBL" id="GHI33449.1"/>
    </source>
</evidence>
<evidence type="ECO:0000256" key="1">
    <source>
        <dbReference type="SAM" id="MobiDB-lite"/>
    </source>
</evidence>
<keyword evidence="3" id="KW-1185">Reference proteome</keyword>
<feature type="compositionally biased region" description="Low complexity" evidence="1">
    <location>
        <begin position="15"/>
        <end position="31"/>
    </location>
</feature>
<feature type="compositionally biased region" description="Low complexity" evidence="1">
    <location>
        <begin position="95"/>
        <end position="105"/>
    </location>
</feature>
<dbReference type="EMBL" id="BNDX01000014">
    <property type="protein sequence ID" value="GHI33449.1"/>
    <property type="molecule type" value="Genomic_DNA"/>
</dbReference>
<sequence length="105" mass="10715">MSPTRTRPRESSPWPRRNAAGGPAGRRTPSRWQAAQGPAERLPRRGVVRPAAVFDRDAPGPAPAEGRDREQAVPPGARARAPAEEAARGAGGSGPAAPGAAGVSP</sequence>
<name>A0ABQ3Q841_9ACTN</name>
<feature type="region of interest" description="Disordered" evidence="1">
    <location>
        <begin position="1"/>
        <end position="105"/>
    </location>
</feature>
<comment type="caution">
    <text evidence="2">The sequence shown here is derived from an EMBL/GenBank/DDBJ whole genome shotgun (WGS) entry which is preliminary data.</text>
</comment>
<organism evidence="2 3">
    <name type="scientific">Streptomyces daghestanicus</name>
    <dbReference type="NCBI Taxonomy" id="66885"/>
    <lineage>
        <taxon>Bacteria</taxon>
        <taxon>Bacillati</taxon>
        <taxon>Actinomycetota</taxon>
        <taxon>Actinomycetes</taxon>
        <taxon>Kitasatosporales</taxon>
        <taxon>Streptomycetaceae</taxon>
        <taxon>Streptomyces</taxon>
    </lineage>
</organism>
<dbReference type="Proteomes" id="UP001052655">
    <property type="component" value="Unassembled WGS sequence"/>
</dbReference>
<accession>A0ABQ3Q841</accession>
<evidence type="ECO:0000313" key="3">
    <source>
        <dbReference type="Proteomes" id="UP001052655"/>
    </source>
</evidence>
<proteinExistence type="predicted"/>
<protein>
    <submittedName>
        <fullName evidence="2">Uncharacterized protein</fullName>
    </submittedName>
</protein>
<gene>
    <name evidence="2" type="ORF">Sdagh_51790</name>
</gene>